<dbReference type="EMBL" id="KZ678142">
    <property type="protein sequence ID" value="PSN62146.1"/>
    <property type="molecule type" value="Genomic_DNA"/>
</dbReference>
<keyword evidence="3" id="KW-0819">tRNA processing</keyword>
<evidence type="ECO:0000256" key="3">
    <source>
        <dbReference type="PIRNR" id="PIRNR027081"/>
    </source>
</evidence>
<evidence type="ECO:0000313" key="5">
    <source>
        <dbReference type="EMBL" id="PSN62146.1"/>
    </source>
</evidence>
<dbReference type="SMART" id="SM00538">
    <property type="entry name" value="POP4"/>
    <property type="match status" value="1"/>
</dbReference>
<feature type="region of interest" description="Disordered" evidence="4">
    <location>
        <begin position="35"/>
        <end position="77"/>
    </location>
</feature>
<comment type="similarity">
    <text evidence="2">Belongs to the eukaryotic/archaeal RNase P protein component 1 family.</text>
</comment>
<organism evidence="5 6">
    <name type="scientific">Corynespora cassiicola Philippines</name>
    <dbReference type="NCBI Taxonomy" id="1448308"/>
    <lineage>
        <taxon>Eukaryota</taxon>
        <taxon>Fungi</taxon>
        <taxon>Dikarya</taxon>
        <taxon>Ascomycota</taxon>
        <taxon>Pezizomycotina</taxon>
        <taxon>Dothideomycetes</taxon>
        <taxon>Pleosporomycetidae</taxon>
        <taxon>Pleosporales</taxon>
        <taxon>Corynesporascaceae</taxon>
        <taxon>Corynespora</taxon>
    </lineage>
</organism>
<comment type="subcellular location">
    <subcellularLocation>
        <location evidence="1">Nucleus</location>
    </subcellularLocation>
</comment>
<dbReference type="Proteomes" id="UP000240883">
    <property type="component" value="Unassembled WGS sequence"/>
</dbReference>
<keyword evidence="3" id="KW-0539">Nucleus</keyword>
<gene>
    <name evidence="5" type="ORF">BS50DRAFT_502762</name>
</gene>
<dbReference type="OrthoDB" id="124041at2759"/>
<dbReference type="GO" id="GO:0006364">
    <property type="term" value="P:rRNA processing"/>
    <property type="evidence" value="ECO:0007669"/>
    <property type="project" value="TreeGrafter"/>
</dbReference>
<sequence>MPSIPHVQELLVRAHSPDVAAQHYQERVVKRPLYLRATSPTPSARAVRRRALNEKKEKANKRNKNKPSPLSASKKRSLGLLEIPKEQQKYAIYEPLHKLWTGYMREILGISDAKRAHVTASSAGQMLASADMHGALLTVTRSRCVSRVGVIGIVVKDTQFTFELITKSNNVKVIPKEHSMFRFEIPLNTTEDGNSTGLNEATKPLVFEILGEQFQSRAPDRANKKFRIHYQPDI</sequence>
<evidence type="ECO:0000313" key="6">
    <source>
        <dbReference type="Proteomes" id="UP000240883"/>
    </source>
</evidence>
<dbReference type="AlphaFoldDB" id="A0A2T2NA89"/>
<protein>
    <recommendedName>
        <fullName evidence="3">Ribonuclease P protein subunit</fullName>
    </recommendedName>
</protein>
<dbReference type="SUPFAM" id="SSF101744">
    <property type="entry name" value="Rof/RNase P subunit-like"/>
    <property type="match status" value="1"/>
</dbReference>
<dbReference type="PANTHER" id="PTHR13348">
    <property type="entry name" value="RIBONUCLEASE P SUBUNIT P29"/>
    <property type="match status" value="1"/>
</dbReference>
<proteinExistence type="inferred from homology"/>
<evidence type="ECO:0000256" key="4">
    <source>
        <dbReference type="SAM" id="MobiDB-lite"/>
    </source>
</evidence>
<keyword evidence="6" id="KW-1185">Reference proteome</keyword>
<dbReference type="PIRSF" id="PIRSF027081">
    <property type="entry name" value="RNase_P/MRP_p29_subunit"/>
    <property type="match status" value="1"/>
</dbReference>
<dbReference type="GO" id="GO:0001682">
    <property type="term" value="P:tRNA 5'-leader removal"/>
    <property type="evidence" value="ECO:0007669"/>
    <property type="project" value="InterPro"/>
</dbReference>
<dbReference type="GO" id="GO:0030677">
    <property type="term" value="C:ribonuclease P complex"/>
    <property type="evidence" value="ECO:0007669"/>
    <property type="project" value="InterPro"/>
</dbReference>
<dbReference type="InterPro" id="IPR016848">
    <property type="entry name" value="RNase_P/MRP_Rpp29-subunit"/>
</dbReference>
<dbReference type="GO" id="GO:0033204">
    <property type="term" value="F:ribonuclease P RNA binding"/>
    <property type="evidence" value="ECO:0007669"/>
    <property type="project" value="InterPro"/>
</dbReference>
<accession>A0A2T2NA89</accession>
<dbReference type="InterPro" id="IPR023534">
    <property type="entry name" value="Rof/RNase_P-like"/>
</dbReference>
<dbReference type="STRING" id="1448308.A0A2T2NA89"/>
<dbReference type="Gene3D" id="2.30.30.210">
    <property type="entry name" value="Ribonuclease P/MRP, subunit p29"/>
    <property type="match status" value="1"/>
</dbReference>
<dbReference type="PANTHER" id="PTHR13348:SF0">
    <property type="entry name" value="RIBONUCLEASE P PROTEIN SUBUNIT P29"/>
    <property type="match status" value="1"/>
</dbReference>
<evidence type="ECO:0000256" key="2">
    <source>
        <dbReference type="ARBA" id="ARBA00006181"/>
    </source>
</evidence>
<dbReference type="GO" id="GO:0000172">
    <property type="term" value="C:ribonuclease MRP complex"/>
    <property type="evidence" value="ECO:0007669"/>
    <property type="project" value="InterPro"/>
</dbReference>
<name>A0A2T2NA89_CORCC</name>
<evidence type="ECO:0000256" key="1">
    <source>
        <dbReference type="ARBA" id="ARBA00004123"/>
    </source>
</evidence>
<reference evidence="5 6" key="1">
    <citation type="journal article" date="2018" name="Front. Microbiol.">
        <title>Genome-Wide Analysis of Corynespora cassiicola Leaf Fall Disease Putative Effectors.</title>
        <authorList>
            <person name="Lopez D."/>
            <person name="Ribeiro S."/>
            <person name="Label P."/>
            <person name="Fumanal B."/>
            <person name="Venisse J.S."/>
            <person name="Kohler A."/>
            <person name="de Oliveira R.R."/>
            <person name="Labutti K."/>
            <person name="Lipzen A."/>
            <person name="Lail K."/>
            <person name="Bauer D."/>
            <person name="Ohm R.A."/>
            <person name="Barry K.W."/>
            <person name="Spatafora J."/>
            <person name="Grigoriev I.V."/>
            <person name="Martin F.M."/>
            <person name="Pujade-Renaud V."/>
        </authorList>
    </citation>
    <scope>NUCLEOTIDE SEQUENCE [LARGE SCALE GENOMIC DNA]</scope>
    <source>
        <strain evidence="5 6">Philippines</strain>
    </source>
</reference>
<dbReference type="InterPro" id="IPR036980">
    <property type="entry name" value="RNase_P/MRP_Rpp29_sf"/>
</dbReference>
<dbReference type="GO" id="GO:0005634">
    <property type="term" value="C:nucleus"/>
    <property type="evidence" value="ECO:0007669"/>
    <property type="project" value="UniProtKB-SubCell"/>
</dbReference>
<dbReference type="InterPro" id="IPR002730">
    <property type="entry name" value="Rpp29/RNP1"/>
</dbReference>
<dbReference type="Pfam" id="PF01868">
    <property type="entry name" value="RNase_P-MRP_p29"/>
    <property type="match status" value="1"/>
</dbReference>